<evidence type="ECO:0000256" key="7">
    <source>
        <dbReference type="ARBA" id="ARBA00022741"/>
    </source>
</evidence>
<dbReference type="EMBL" id="AP025516">
    <property type="protein sequence ID" value="BDD86240.1"/>
    <property type="molecule type" value="Genomic_DNA"/>
</dbReference>
<dbReference type="CDD" id="cd00088">
    <property type="entry name" value="HPT"/>
    <property type="match status" value="1"/>
</dbReference>
<evidence type="ECO:0000259" key="18">
    <source>
        <dbReference type="PROSITE" id="PS50894"/>
    </source>
</evidence>
<dbReference type="PROSITE" id="PS50112">
    <property type="entry name" value="PAS"/>
    <property type="match status" value="1"/>
</dbReference>
<keyword evidence="6" id="KW-0812">Transmembrane</keyword>
<evidence type="ECO:0000256" key="10">
    <source>
        <dbReference type="ARBA" id="ARBA00023012"/>
    </source>
</evidence>
<keyword evidence="20" id="KW-1185">Reference proteome</keyword>
<dbReference type="CDD" id="cd17546">
    <property type="entry name" value="REC_hyHK_CKI1_RcsC-like"/>
    <property type="match status" value="2"/>
</dbReference>
<dbReference type="PANTHER" id="PTHR45339:SF1">
    <property type="entry name" value="HYBRID SIGNAL TRANSDUCTION HISTIDINE KINASE J"/>
    <property type="match status" value="1"/>
</dbReference>
<dbReference type="NCBIfam" id="TIGR00229">
    <property type="entry name" value="sensory_box"/>
    <property type="match status" value="1"/>
</dbReference>
<evidence type="ECO:0000256" key="1">
    <source>
        <dbReference type="ARBA" id="ARBA00000085"/>
    </source>
</evidence>
<evidence type="ECO:0000256" key="13">
    <source>
        <dbReference type="PROSITE-ProRule" id="PRU00169"/>
    </source>
</evidence>
<dbReference type="SUPFAM" id="SSF52172">
    <property type="entry name" value="CheY-like"/>
    <property type="match status" value="2"/>
</dbReference>
<keyword evidence="8" id="KW-0067">ATP-binding</keyword>
<evidence type="ECO:0000313" key="19">
    <source>
        <dbReference type="EMBL" id="BDD86240.1"/>
    </source>
</evidence>
<name>A0ABM7W5T1_9BACT</name>
<dbReference type="SUPFAM" id="SSF55785">
    <property type="entry name" value="PYP-like sensor domain (PAS domain)"/>
    <property type="match status" value="1"/>
</dbReference>
<dbReference type="SUPFAM" id="SSF47384">
    <property type="entry name" value="Homodimeric domain of signal transducing histidine kinase"/>
    <property type="match status" value="1"/>
</dbReference>
<dbReference type="CDD" id="cd00130">
    <property type="entry name" value="PAS"/>
    <property type="match status" value="1"/>
</dbReference>
<feature type="modified residue" description="4-aspartylphosphate" evidence="13">
    <location>
        <position position="648"/>
    </location>
</feature>
<evidence type="ECO:0000259" key="16">
    <source>
        <dbReference type="PROSITE" id="PS50112"/>
    </source>
</evidence>
<dbReference type="SMART" id="SM00388">
    <property type="entry name" value="HisKA"/>
    <property type="match status" value="1"/>
</dbReference>
<keyword evidence="5 13" id="KW-0597">Phosphoprotein</keyword>
<dbReference type="Gene3D" id="3.40.50.2300">
    <property type="match status" value="2"/>
</dbReference>
<evidence type="ECO:0000256" key="8">
    <source>
        <dbReference type="ARBA" id="ARBA00022840"/>
    </source>
</evidence>
<feature type="domain" description="HPt" evidence="18">
    <location>
        <begin position="756"/>
        <end position="849"/>
    </location>
</feature>
<dbReference type="Pfam" id="PF00072">
    <property type="entry name" value="Response_reg"/>
    <property type="match status" value="2"/>
</dbReference>
<dbReference type="InterPro" id="IPR035965">
    <property type="entry name" value="PAS-like_dom_sf"/>
</dbReference>
<dbReference type="PROSITE" id="PS50113">
    <property type="entry name" value="PAC"/>
    <property type="match status" value="1"/>
</dbReference>
<dbReference type="Gene3D" id="1.20.120.160">
    <property type="entry name" value="HPT domain"/>
    <property type="match status" value="1"/>
</dbReference>
<dbReference type="InterPro" id="IPR004358">
    <property type="entry name" value="Sig_transdc_His_kin-like_C"/>
</dbReference>
<dbReference type="EC" id="2.7.13.3" evidence="3"/>
<evidence type="ECO:0000256" key="4">
    <source>
        <dbReference type="ARBA" id="ARBA00022475"/>
    </source>
</evidence>
<dbReference type="PROSITE" id="PS50894">
    <property type="entry name" value="HPT"/>
    <property type="match status" value="1"/>
</dbReference>
<dbReference type="Gene3D" id="1.10.287.130">
    <property type="match status" value="1"/>
</dbReference>
<feature type="modified residue" description="Phosphohistidine" evidence="12">
    <location>
        <position position="795"/>
    </location>
</feature>
<proteinExistence type="predicted"/>
<dbReference type="InterPro" id="IPR036097">
    <property type="entry name" value="HisK_dim/P_sf"/>
</dbReference>
<feature type="domain" description="PAS" evidence="16">
    <location>
        <begin position="51"/>
        <end position="123"/>
    </location>
</feature>
<dbReference type="InterPro" id="IPR001789">
    <property type="entry name" value="Sig_transdc_resp-reg_receiver"/>
</dbReference>
<evidence type="ECO:0000259" key="15">
    <source>
        <dbReference type="PROSITE" id="PS50110"/>
    </source>
</evidence>
<dbReference type="SMART" id="SM00387">
    <property type="entry name" value="HATPase_c"/>
    <property type="match status" value="1"/>
</dbReference>
<evidence type="ECO:0000259" key="14">
    <source>
        <dbReference type="PROSITE" id="PS50109"/>
    </source>
</evidence>
<feature type="domain" description="Response regulatory" evidence="15">
    <location>
        <begin position="450"/>
        <end position="572"/>
    </location>
</feature>
<dbReference type="SMART" id="SM00086">
    <property type="entry name" value="PAC"/>
    <property type="match status" value="1"/>
</dbReference>
<keyword evidence="10" id="KW-0902">Two-component regulatory system</keyword>
<dbReference type="InterPro" id="IPR036641">
    <property type="entry name" value="HPT_dom_sf"/>
</dbReference>
<reference evidence="19 20" key="1">
    <citation type="submission" date="2022-01" db="EMBL/GenBank/DDBJ databases">
        <title>Desulfofustis limnae sp. nov., a novel mesophilic sulfate-reducing bacterium isolated from marsh soil.</title>
        <authorList>
            <person name="Watanabe M."/>
            <person name="Takahashi A."/>
            <person name="Kojima H."/>
            <person name="Fukui M."/>
        </authorList>
    </citation>
    <scope>NUCLEOTIDE SEQUENCE [LARGE SCALE GENOMIC DNA]</scope>
    <source>
        <strain evidence="19 20">PPLL</strain>
    </source>
</reference>
<dbReference type="Gene3D" id="3.30.565.10">
    <property type="entry name" value="Histidine kinase-like ATPase, C-terminal domain"/>
    <property type="match status" value="1"/>
</dbReference>
<dbReference type="SMART" id="SM00073">
    <property type="entry name" value="HPT"/>
    <property type="match status" value="1"/>
</dbReference>
<comment type="subcellular location">
    <subcellularLocation>
        <location evidence="2">Cell membrane</location>
        <topology evidence="2">Multi-pass membrane protein</topology>
    </subcellularLocation>
</comment>
<evidence type="ECO:0000256" key="2">
    <source>
        <dbReference type="ARBA" id="ARBA00004651"/>
    </source>
</evidence>
<dbReference type="SUPFAM" id="SSF47226">
    <property type="entry name" value="Histidine-containing phosphotransfer domain, HPT domain"/>
    <property type="match status" value="1"/>
</dbReference>
<sequence>MERARNAALQREIDMLRQEIRVAREAAQLTADFVVRQFEQTERMLRRVQVANAERQAVLDAATQLSIIATDLDGTIRLFSKGAATLLGYRPAEMIDKRTVLSLHCSEDLVQYGEKLSGIVGADFQDMRVFDLLVKQKQSQAREWSYVRKDGTRLPVSLSVTSLHNPDGRVAGYLFAAMDMTLQKEMERALIEAKEAAEAANASKGDFLARMSHEIRTPMNGVIGMATLLEKTGLDVKQRSYVEKLIGSANTLLHLINDILDFSKIDAGHLRLEHVAFNLEDILGNIANVVGMQAEKKGLEFLFRIDPRVPNRLIGDPLRLSQILMNLAGNAVKFTEHGEIVVSAQVEDQNHNDLTVRFSVRDSGIGLQGDQVDALFSAFSQADDSITRKYGGTGLGLAICKQLTELMGGRIWVESEPGKGSEFIFTARLQCVERHDPARTMLFDQLVGLKALVVDDNSIARDVLSSMLRSLRIEVDTAVDGESALSLLEQATRDGEPYEVVLLDWMMPGIDGIETARRIRGNKDISRIPAMLMVTANAREDAYMEAKNAGLDAFLLKPVYASIMHDTLLDIIGVETQVKVSRIDEHRQQVDLGTRRGSRILLVDDNIINQEVAAEFLQSVGMEVTIAGNGREAIEILNRSSYALVLMDIQMPEMDGLEATRRIRRQERFRDLPIIAMTAHAMTGDRDKSLAAGMNDHITKPIDQKVLYQTLQRWIPAGERTGLSTPTVEQPAGDSVVMPELPGIDSDQAIRVLNGNTRLFRKMLHEFKHEYALLPTRLRELSETGSWSEIGVLAHTLKGVAGYIGAPDLGATARQLEDALKEGRRDEAGGLLIAFIDAVDAVLSALAALPPLVVSPQQPASRSENLDSEQQGELLRALIGQLERGEAGAEQGFTELREQLQVVGGEPLLQMIEQKIDDIEYEEAAAAARELLMLLEQQTE</sequence>
<gene>
    <name evidence="19" type="ORF">DPPLL_06050</name>
</gene>
<evidence type="ECO:0000313" key="20">
    <source>
        <dbReference type="Proteomes" id="UP000830055"/>
    </source>
</evidence>
<keyword evidence="11" id="KW-0472">Membrane</keyword>
<dbReference type="SUPFAM" id="SSF55874">
    <property type="entry name" value="ATPase domain of HSP90 chaperone/DNA topoisomerase II/histidine kinase"/>
    <property type="match status" value="1"/>
</dbReference>
<feature type="domain" description="Histidine kinase" evidence="14">
    <location>
        <begin position="210"/>
        <end position="431"/>
    </location>
</feature>
<organism evidence="19 20">
    <name type="scientific">Desulfofustis limnaeus</name>
    <dbReference type="NCBI Taxonomy" id="2740163"/>
    <lineage>
        <taxon>Bacteria</taxon>
        <taxon>Pseudomonadati</taxon>
        <taxon>Thermodesulfobacteriota</taxon>
        <taxon>Desulfobulbia</taxon>
        <taxon>Desulfobulbales</taxon>
        <taxon>Desulfocapsaceae</taxon>
        <taxon>Desulfofustis</taxon>
    </lineage>
</organism>
<evidence type="ECO:0000256" key="12">
    <source>
        <dbReference type="PROSITE-ProRule" id="PRU00110"/>
    </source>
</evidence>
<dbReference type="PRINTS" id="PR00344">
    <property type="entry name" value="BCTRLSENSOR"/>
</dbReference>
<feature type="domain" description="Response regulatory" evidence="15">
    <location>
        <begin position="599"/>
        <end position="715"/>
    </location>
</feature>
<keyword evidence="7" id="KW-0547">Nucleotide-binding</keyword>
<dbReference type="Pfam" id="PF13426">
    <property type="entry name" value="PAS_9"/>
    <property type="match status" value="1"/>
</dbReference>
<dbReference type="InterPro" id="IPR000700">
    <property type="entry name" value="PAS-assoc_C"/>
</dbReference>
<dbReference type="InterPro" id="IPR036890">
    <property type="entry name" value="HATPase_C_sf"/>
</dbReference>
<dbReference type="InterPro" id="IPR003661">
    <property type="entry name" value="HisK_dim/P_dom"/>
</dbReference>
<protein>
    <recommendedName>
        <fullName evidence="3">histidine kinase</fullName>
        <ecNumber evidence="3">2.7.13.3</ecNumber>
    </recommendedName>
</protein>
<keyword evidence="9" id="KW-1133">Transmembrane helix</keyword>
<dbReference type="Proteomes" id="UP000830055">
    <property type="component" value="Chromosome"/>
</dbReference>
<accession>A0ABM7W5T1</accession>
<evidence type="ECO:0000256" key="9">
    <source>
        <dbReference type="ARBA" id="ARBA00022989"/>
    </source>
</evidence>
<comment type="catalytic activity">
    <reaction evidence="1">
        <text>ATP + protein L-histidine = ADP + protein N-phospho-L-histidine.</text>
        <dbReference type="EC" id="2.7.13.3"/>
    </reaction>
</comment>
<dbReference type="Gene3D" id="3.30.450.20">
    <property type="entry name" value="PAS domain"/>
    <property type="match status" value="1"/>
</dbReference>
<feature type="domain" description="PAC" evidence="17">
    <location>
        <begin position="140"/>
        <end position="192"/>
    </location>
</feature>
<dbReference type="InterPro" id="IPR001610">
    <property type="entry name" value="PAC"/>
</dbReference>
<evidence type="ECO:0000256" key="3">
    <source>
        <dbReference type="ARBA" id="ARBA00012438"/>
    </source>
</evidence>
<dbReference type="Pfam" id="PF02518">
    <property type="entry name" value="HATPase_c"/>
    <property type="match status" value="1"/>
</dbReference>
<dbReference type="InterPro" id="IPR008207">
    <property type="entry name" value="Sig_transdc_His_kin_Hpt_dom"/>
</dbReference>
<dbReference type="InterPro" id="IPR005467">
    <property type="entry name" value="His_kinase_dom"/>
</dbReference>
<dbReference type="PROSITE" id="PS50110">
    <property type="entry name" value="RESPONSE_REGULATORY"/>
    <property type="match status" value="2"/>
</dbReference>
<evidence type="ECO:0000256" key="6">
    <source>
        <dbReference type="ARBA" id="ARBA00022692"/>
    </source>
</evidence>
<dbReference type="CDD" id="cd16922">
    <property type="entry name" value="HATPase_EvgS-ArcB-TorS-like"/>
    <property type="match status" value="1"/>
</dbReference>
<dbReference type="RefSeq" id="WP_284153334.1">
    <property type="nucleotide sequence ID" value="NZ_AP025516.1"/>
</dbReference>
<dbReference type="Pfam" id="PF01627">
    <property type="entry name" value="Hpt"/>
    <property type="match status" value="1"/>
</dbReference>
<evidence type="ECO:0000256" key="5">
    <source>
        <dbReference type="ARBA" id="ARBA00022553"/>
    </source>
</evidence>
<evidence type="ECO:0000259" key="17">
    <source>
        <dbReference type="PROSITE" id="PS50113"/>
    </source>
</evidence>
<evidence type="ECO:0000256" key="11">
    <source>
        <dbReference type="ARBA" id="ARBA00023136"/>
    </source>
</evidence>
<dbReference type="InterPro" id="IPR003594">
    <property type="entry name" value="HATPase_dom"/>
</dbReference>
<keyword evidence="4" id="KW-1003">Cell membrane</keyword>
<dbReference type="InterPro" id="IPR011006">
    <property type="entry name" value="CheY-like_superfamily"/>
</dbReference>
<feature type="modified residue" description="4-aspartylphosphate" evidence="13">
    <location>
        <position position="504"/>
    </location>
</feature>
<dbReference type="PROSITE" id="PS50109">
    <property type="entry name" value="HIS_KIN"/>
    <property type="match status" value="1"/>
</dbReference>
<dbReference type="SMART" id="SM00448">
    <property type="entry name" value="REC"/>
    <property type="match status" value="2"/>
</dbReference>
<dbReference type="Pfam" id="PF00512">
    <property type="entry name" value="HisKA"/>
    <property type="match status" value="1"/>
</dbReference>
<dbReference type="CDD" id="cd00082">
    <property type="entry name" value="HisKA"/>
    <property type="match status" value="1"/>
</dbReference>
<dbReference type="PANTHER" id="PTHR45339">
    <property type="entry name" value="HYBRID SIGNAL TRANSDUCTION HISTIDINE KINASE J"/>
    <property type="match status" value="1"/>
</dbReference>
<dbReference type="InterPro" id="IPR000014">
    <property type="entry name" value="PAS"/>
</dbReference>